<dbReference type="GO" id="GO:0017108">
    <property type="term" value="F:5'-flap endonuclease activity"/>
    <property type="evidence" value="ECO:0007669"/>
    <property type="project" value="TreeGrafter"/>
</dbReference>
<dbReference type="InterPro" id="IPR036279">
    <property type="entry name" value="5-3_exonuclease_C_sf"/>
</dbReference>
<evidence type="ECO:0000313" key="5">
    <source>
        <dbReference type="EMBL" id="KAF2126472.1"/>
    </source>
</evidence>
<dbReference type="Gene3D" id="3.40.50.1010">
    <property type="entry name" value="5'-nuclease"/>
    <property type="match status" value="2"/>
</dbReference>
<evidence type="ECO:0000256" key="3">
    <source>
        <dbReference type="SAM" id="MobiDB-lite"/>
    </source>
</evidence>
<proteinExistence type="predicted"/>
<dbReference type="PROSITE" id="PS50330">
    <property type="entry name" value="UIM"/>
    <property type="match status" value="1"/>
</dbReference>
<evidence type="ECO:0000256" key="1">
    <source>
        <dbReference type="ARBA" id="ARBA00022722"/>
    </source>
</evidence>
<dbReference type="AlphaFoldDB" id="A0A6A6A377"/>
<dbReference type="Gene3D" id="1.10.150.20">
    <property type="entry name" value="5' to 3' exonuclease, C-terminal subdomain"/>
    <property type="match status" value="1"/>
</dbReference>
<feature type="compositionally biased region" description="Polar residues" evidence="3">
    <location>
        <begin position="470"/>
        <end position="494"/>
    </location>
</feature>
<gene>
    <name evidence="5" type="ORF">P153DRAFT_369184</name>
</gene>
<dbReference type="InterPro" id="IPR006086">
    <property type="entry name" value="XPG-I_dom"/>
</dbReference>
<feature type="region of interest" description="Disordered" evidence="3">
    <location>
        <begin position="656"/>
        <end position="735"/>
    </location>
</feature>
<keyword evidence="2" id="KW-0378">Hydrolase</keyword>
<keyword evidence="1" id="KW-0540">Nuclease</keyword>
<dbReference type="RefSeq" id="XP_033520864.1">
    <property type="nucleotide sequence ID" value="XM_033668701.1"/>
</dbReference>
<dbReference type="SUPFAM" id="SSF47807">
    <property type="entry name" value="5' to 3' exonuclease, C-terminal subdomain"/>
    <property type="match status" value="1"/>
</dbReference>
<dbReference type="InterPro" id="IPR006084">
    <property type="entry name" value="XPG/Rad2"/>
</dbReference>
<dbReference type="InterPro" id="IPR003903">
    <property type="entry name" value="UIM_dom"/>
</dbReference>
<keyword evidence="6" id="KW-1185">Reference proteome</keyword>
<dbReference type="PANTHER" id="PTHR11081">
    <property type="entry name" value="FLAP ENDONUCLEASE FAMILY MEMBER"/>
    <property type="match status" value="1"/>
</dbReference>
<dbReference type="InterPro" id="IPR006085">
    <property type="entry name" value="XPG_DNA_repair_N"/>
</dbReference>
<evidence type="ECO:0000313" key="6">
    <source>
        <dbReference type="Proteomes" id="UP000799771"/>
    </source>
</evidence>
<dbReference type="CDD" id="cd09870">
    <property type="entry name" value="PIN_YEN1"/>
    <property type="match status" value="1"/>
</dbReference>
<dbReference type="GO" id="GO:0006281">
    <property type="term" value="P:DNA repair"/>
    <property type="evidence" value="ECO:0007669"/>
    <property type="project" value="UniProtKB-ARBA"/>
</dbReference>
<dbReference type="Proteomes" id="UP000799771">
    <property type="component" value="Unassembled WGS sequence"/>
</dbReference>
<dbReference type="InterPro" id="IPR029060">
    <property type="entry name" value="PIN-like_dom_sf"/>
</dbReference>
<dbReference type="OrthoDB" id="2959108at2759"/>
<feature type="region of interest" description="Disordered" evidence="3">
    <location>
        <begin position="433"/>
        <end position="589"/>
    </location>
</feature>
<accession>A0A6A6A377</accession>
<organism evidence="5 6">
    <name type="scientific">Dothidotthia symphoricarpi CBS 119687</name>
    <dbReference type="NCBI Taxonomy" id="1392245"/>
    <lineage>
        <taxon>Eukaryota</taxon>
        <taxon>Fungi</taxon>
        <taxon>Dikarya</taxon>
        <taxon>Ascomycota</taxon>
        <taxon>Pezizomycotina</taxon>
        <taxon>Dothideomycetes</taxon>
        <taxon>Pleosporomycetidae</taxon>
        <taxon>Pleosporales</taxon>
        <taxon>Dothidotthiaceae</taxon>
        <taxon>Dothidotthia</taxon>
    </lineage>
</organism>
<dbReference type="Pfam" id="PF00752">
    <property type="entry name" value="XPG_N"/>
    <property type="match status" value="1"/>
</dbReference>
<feature type="compositionally biased region" description="Polar residues" evidence="3">
    <location>
        <begin position="683"/>
        <end position="702"/>
    </location>
</feature>
<reference evidence="5" key="1">
    <citation type="journal article" date="2020" name="Stud. Mycol.">
        <title>101 Dothideomycetes genomes: a test case for predicting lifestyles and emergence of pathogens.</title>
        <authorList>
            <person name="Haridas S."/>
            <person name="Albert R."/>
            <person name="Binder M."/>
            <person name="Bloem J."/>
            <person name="Labutti K."/>
            <person name="Salamov A."/>
            <person name="Andreopoulos B."/>
            <person name="Baker S."/>
            <person name="Barry K."/>
            <person name="Bills G."/>
            <person name="Bluhm B."/>
            <person name="Cannon C."/>
            <person name="Castanera R."/>
            <person name="Culley D."/>
            <person name="Daum C."/>
            <person name="Ezra D."/>
            <person name="Gonzalez J."/>
            <person name="Henrissat B."/>
            <person name="Kuo A."/>
            <person name="Liang C."/>
            <person name="Lipzen A."/>
            <person name="Lutzoni F."/>
            <person name="Magnuson J."/>
            <person name="Mondo S."/>
            <person name="Nolan M."/>
            <person name="Ohm R."/>
            <person name="Pangilinan J."/>
            <person name="Park H.-J."/>
            <person name="Ramirez L."/>
            <person name="Alfaro M."/>
            <person name="Sun H."/>
            <person name="Tritt A."/>
            <person name="Yoshinaga Y."/>
            <person name="Zwiers L.-H."/>
            <person name="Turgeon B."/>
            <person name="Goodwin S."/>
            <person name="Spatafora J."/>
            <person name="Crous P."/>
            <person name="Grigoriev I."/>
        </authorList>
    </citation>
    <scope>NUCLEOTIDE SEQUENCE</scope>
    <source>
        <strain evidence="5">CBS 119687</strain>
    </source>
</reference>
<dbReference type="Pfam" id="PF00867">
    <property type="entry name" value="XPG_I"/>
    <property type="match status" value="1"/>
</dbReference>
<dbReference type="SUPFAM" id="SSF88723">
    <property type="entry name" value="PIN domain-like"/>
    <property type="match status" value="1"/>
</dbReference>
<feature type="compositionally biased region" description="Acidic residues" evidence="3">
    <location>
        <begin position="549"/>
        <end position="561"/>
    </location>
</feature>
<feature type="domain" description="XPG-I" evidence="4">
    <location>
        <begin position="120"/>
        <end position="189"/>
    </location>
</feature>
<dbReference type="PRINTS" id="PR00853">
    <property type="entry name" value="XPGRADSUPER"/>
</dbReference>
<feature type="compositionally biased region" description="Polar residues" evidence="3">
    <location>
        <begin position="530"/>
        <end position="548"/>
    </location>
</feature>
<dbReference type="EMBL" id="ML977513">
    <property type="protein sequence ID" value="KAF2126472.1"/>
    <property type="molecule type" value="Genomic_DNA"/>
</dbReference>
<name>A0A6A6A377_9PLEO</name>
<sequence>MGIPQLFNIIRDRKIEKVVSIAQLAEDHHKQHGRPLRIAIDEADFRFHNLTQAEVDIIRKKTPAANPIEKAMFYRMCRLLTLHIQPVIVFDGPHRPLKRRKRYCAKIDYDKRQLLKDMLTCLGIPHHEAPAEAEAECARLQILGLVDAVWSQDSDCLMFGCTFWLRDDRVAKEKGNNNRSKGNTKKNSGTARVVKARDLGLSRESLVLFAILVGGDYNIKGLPRCGVVLAMRALKHGGLARNLCSCRDQKDCDAWSIQLAEFIESLPGARSVPIPAGYPSYETLQKYYRPTVSSDEDLRNNARLNLEHVWLFKELELLKLTSSRFNIWGDKYMNWIVPILLTRHLSKRDTSLPREVLASIEVNTPEKQRIEREFERKVSFSPFGVTSLQREYFESRRGSWDGKRYGVRFDPNHEVVCEFMPEYWLQKGLPLEIFDPPRTPKRKSPDPTTGTSRPAKKQRNPQKPAKRTESAVTRASPSHNHTKPSQGSNLSVSPTKEHSQQPPSHGPRKGTGLPDSEKDDPELRPPPKTLSRTLSSIQSAVSNVVESSSPDDQEGVGDSFEDVGAHNKIPNSSKSLKRLPLHDWPDEEDDADLQLALQLSLQEQQPVAGPSARKPTHHTGGSVWEEVEDNAQSLFVSDESPPVVSYQQVQTGVLQGQHSSAGRNDTTRVAPPDFSKTSERTVRTTPKNSRLSDTDVAESSATGIRAARLRHFGSSSAVSPKEVTHKPQPLPVMTPRKLNLTPSRVPVGVECIDLTFD</sequence>
<dbReference type="PANTHER" id="PTHR11081:SF62">
    <property type="entry name" value="XPG-I DOMAIN-CONTAINING PROTEIN"/>
    <property type="match status" value="1"/>
</dbReference>
<dbReference type="GeneID" id="54409133"/>
<dbReference type="SMART" id="SM00726">
    <property type="entry name" value="UIM"/>
    <property type="match status" value="1"/>
</dbReference>
<protein>
    <recommendedName>
        <fullName evidence="4">XPG-I domain-containing protein</fullName>
    </recommendedName>
</protein>
<dbReference type="SMART" id="SM00484">
    <property type="entry name" value="XPGI"/>
    <property type="match status" value="1"/>
</dbReference>
<evidence type="ECO:0000256" key="2">
    <source>
        <dbReference type="ARBA" id="ARBA00022801"/>
    </source>
</evidence>
<evidence type="ECO:0000259" key="4">
    <source>
        <dbReference type="SMART" id="SM00484"/>
    </source>
</evidence>